<name>A0A415NDY7_9BACE</name>
<comment type="caution">
    <text evidence="1">The sequence shown here is derived from an EMBL/GenBank/DDBJ whole genome shotgun (WGS) entry which is preliminary data.</text>
</comment>
<dbReference type="Pfam" id="PF15582">
    <property type="entry name" value="Imm65"/>
    <property type="match status" value="1"/>
</dbReference>
<organism evidence="1 2">
    <name type="scientific">Bacteroides intestinalis</name>
    <dbReference type="NCBI Taxonomy" id="329854"/>
    <lineage>
        <taxon>Bacteria</taxon>
        <taxon>Pseudomonadati</taxon>
        <taxon>Bacteroidota</taxon>
        <taxon>Bacteroidia</taxon>
        <taxon>Bacteroidales</taxon>
        <taxon>Bacteroidaceae</taxon>
        <taxon>Bacteroides</taxon>
    </lineage>
</organism>
<dbReference type="RefSeq" id="WP_118422612.1">
    <property type="nucleotide sequence ID" value="NZ_JAJCKC010000002.1"/>
</dbReference>
<dbReference type="Proteomes" id="UP000285013">
    <property type="component" value="Unassembled WGS sequence"/>
</dbReference>
<sequence>MDRTKAILICLSCILWGCTYRSNDFYQRAINYVIPLVDSGYIVDDYIHLYELATNDSNSVYEISGMNSPFSRPEYPSKIIREKGKYFCFTELDEPELSAEQVYKLTNQYNATFESSNLDFWLLGISKYKKDRVLIKDSTVRVRLIEYSDLWPYLSGGKPNDNALFMCLSSHNLVLSRSDTLIPDSLIFYIQEVSGEIDIYNRTDSAFVFFPDNQGRTYTVVNGIDTLELFIQESFPVEVAPHDSQTLHYVSKKNKSFFQNLSTNHTWDALYRLFSDSTFCFLKANGENVSIRLLHNDFRISSKIMDDSGKVLDELWNERVFNKEERLQRFFSY</sequence>
<accession>A0A415NDY7</accession>
<proteinExistence type="predicted"/>
<dbReference type="AlphaFoldDB" id="A0A415NDY7"/>
<evidence type="ECO:0000313" key="2">
    <source>
        <dbReference type="Proteomes" id="UP000285013"/>
    </source>
</evidence>
<protein>
    <submittedName>
        <fullName evidence="1">Uncharacterized protein</fullName>
    </submittedName>
</protein>
<gene>
    <name evidence="1" type="ORF">DWZ95_02350</name>
</gene>
<dbReference type="InterPro" id="IPR028967">
    <property type="entry name" value="Imm65"/>
</dbReference>
<reference evidence="1 2" key="1">
    <citation type="submission" date="2018-08" db="EMBL/GenBank/DDBJ databases">
        <title>A genome reference for cultivated species of the human gut microbiota.</title>
        <authorList>
            <person name="Zou Y."/>
            <person name="Xue W."/>
            <person name="Luo G."/>
        </authorList>
    </citation>
    <scope>NUCLEOTIDE SEQUENCE [LARGE SCALE GENOMIC DNA]</scope>
    <source>
        <strain evidence="1 2">AF36-16BH</strain>
    </source>
</reference>
<dbReference type="EMBL" id="QRPE01000002">
    <property type="protein sequence ID" value="RHL95700.1"/>
    <property type="molecule type" value="Genomic_DNA"/>
</dbReference>
<evidence type="ECO:0000313" key="1">
    <source>
        <dbReference type="EMBL" id="RHL95700.1"/>
    </source>
</evidence>